<dbReference type="SUPFAM" id="SSF56112">
    <property type="entry name" value="Protein kinase-like (PK-like)"/>
    <property type="match status" value="1"/>
</dbReference>
<organism evidence="11 12">
    <name type="scientific">Hyalangium minutum</name>
    <dbReference type="NCBI Taxonomy" id="394096"/>
    <lineage>
        <taxon>Bacteria</taxon>
        <taxon>Pseudomonadati</taxon>
        <taxon>Myxococcota</taxon>
        <taxon>Myxococcia</taxon>
        <taxon>Myxococcales</taxon>
        <taxon>Cystobacterineae</taxon>
        <taxon>Archangiaceae</taxon>
        <taxon>Hyalangium</taxon>
    </lineage>
</organism>
<feature type="region of interest" description="Disordered" evidence="8">
    <location>
        <begin position="344"/>
        <end position="363"/>
    </location>
</feature>
<feature type="region of interest" description="Disordered" evidence="8">
    <location>
        <begin position="1"/>
        <end position="47"/>
    </location>
</feature>
<dbReference type="SMART" id="SM00220">
    <property type="entry name" value="S_TKc"/>
    <property type="match status" value="1"/>
</dbReference>
<keyword evidence="6 7" id="KW-0067">ATP-binding</keyword>
<dbReference type="PANTHER" id="PTHR43289">
    <property type="entry name" value="MITOGEN-ACTIVATED PROTEIN KINASE KINASE KINASE 20-RELATED"/>
    <property type="match status" value="1"/>
</dbReference>
<evidence type="ECO:0000256" key="1">
    <source>
        <dbReference type="ARBA" id="ARBA00012513"/>
    </source>
</evidence>
<protein>
    <recommendedName>
        <fullName evidence="1">non-specific serine/threonine protein kinase</fullName>
        <ecNumber evidence="1">2.7.11.1</ecNumber>
    </recommendedName>
</protein>
<dbReference type="PROSITE" id="PS00108">
    <property type="entry name" value="PROTEIN_KINASE_ST"/>
    <property type="match status" value="1"/>
</dbReference>
<dbReference type="Gene3D" id="3.30.200.20">
    <property type="entry name" value="Phosphorylase Kinase, domain 1"/>
    <property type="match status" value="1"/>
</dbReference>
<feature type="compositionally biased region" description="Low complexity" evidence="8">
    <location>
        <begin position="507"/>
        <end position="517"/>
    </location>
</feature>
<dbReference type="Proteomes" id="UP000028725">
    <property type="component" value="Unassembled WGS sequence"/>
</dbReference>
<evidence type="ECO:0000313" key="12">
    <source>
        <dbReference type="Proteomes" id="UP000028725"/>
    </source>
</evidence>
<dbReference type="PATRIC" id="fig|394096.3.peg.897"/>
<keyword evidence="9" id="KW-0472">Membrane</keyword>
<evidence type="ECO:0000256" key="3">
    <source>
        <dbReference type="ARBA" id="ARBA00022679"/>
    </source>
</evidence>
<feature type="compositionally biased region" description="Pro residues" evidence="8">
    <location>
        <begin position="518"/>
        <end position="542"/>
    </location>
</feature>
<evidence type="ECO:0000256" key="7">
    <source>
        <dbReference type="PROSITE-ProRule" id="PRU10141"/>
    </source>
</evidence>
<keyword evidence="2" id="KW-0723">Serine/threonine-protein kinase</keyword>
<feature type="compositionally biased region" description="Low complexity" evidence="8">
    <location>
        <begin position="471"/>
        <end position="484"/>
    </location>
</feature>
<dbReference type="CDD" id="cd14014">
    <property type="entry name" value="STKc_PknB_like"/>
    <property type="match status" value="1"/>
</dbReference>
<feature type="binding site" evidence="7">
    <location>
        <position position="88"/>
    </location>
    <ligand>
        <name>ATP</name>
        <dbReference type="ChEBI" id="CHEBI:30616"/>
    </ligand>
</feature>
<keyword evidence="12" id="KW-1185">Reference proteome</keyword>
<keyword evidence="9" id="KW-0812">Transmembrane</keyword>
<feature type="compositionally biased region" description="Pro residues" evidence="8">
    <location>
        <begin position="485"/>
        <end position="506"/>
    </location>
</feature>
<dbReference type="EC" id="2.7.11.1" evidence="1"/>
<dbReference type="InterPro" id="IPR000719">
    <property type="entry name" value="Prot_kinase_dom"/>
</dbReference>
<evidence type="ECO:0000256" key="9">
    <source>
        <dbReference type="SAM" id="Phobius"/>
    </source>
</evidence>
<evidence type="ECO:0000256" key="4">
    <source>
        <dbReference type="ARBA" id="ARBA00022741"/>
    </source>
</evidence>
<keyword evidence="4 7" id="KW-0547">Nucleotide-binding</keyword>
<accession>A0A085WTV5</accession>
<dbReference type="Pfam" id="PF00069">
    <property type="entry name" value="Pkinase"/>
    <property type="match status" value="1"/>
</dbReference>
<feature type="domain" description="Protein kinase" evidence="10">
    <location>
        <begin position="59"/>
        <end position="329"/>
    </location>
</feature>
<dbReference type="PROSITE" id="PS50011">
    <property type="entry name" value="PROTEIN_KINASE_DOM"/>
    <property type="match status" value="1"/>
</dbReference>
<dbReference type="InterPro" id="IPR011009">
    <property type="entry name" value="Kinase-like_dom_sf"/>
</dbReference>
<dbReference type="STRING" id="394096.DB31_3248"/>
<feature type="compositionally biased region" description="Pro residues" evidence="8">
    <location>
        <begin position="417"/>
        <end position="427"/>
    </location>
</feature>
<feature type="region of interest" description="Disordered" evidence="8">
    <location>
        <begin position="467"/>
        <end position="567"/>
    </location>
</feature>
<evidence type="ECO:0000256" key="6">
    <source>
        <dbReference type="ARBA" id="ARBA00022840"/>
    </source>
</evidence>
<dbReference type="InterPro" id="IPR008271">
    <property type="entry name" value="Ser/Thr_kinase_AS"/>
</dbReference>
<dbReference type="AlphaFoldDB" id="A0A085WTV5"/>
<dbReference type="GO" id="GO:0005524">
    <property type="term" value="F:ATP binding"/>
    <property type="evidence" value="ECO:0007669"/>
    <property type="project" value="UniProtKB-UniRule"/>
</dbReference>
<keyword evidence="5" id="KW-0418">Kinase</keyword>
<dbReference type="GO" id="GO:0004674">
    <property type="term" value="F:protein serine/threonine kinase activity"/>
    <property type="evidence" value="ECO:0007669"/>
    <property type="project" value="UniProtKB-KW"/>
</dbReference>
<dbReference type="EMBL" id="JMCB01000002">
    <property type="protein sequence ID" value="KFE71118.1"/>
    <property type="molecule type" value="Genomic_DNA"/>
</dbReference>
<evidence type="ECO:0000313" key="11">
    <source>
        <dbReference type="EMBL" id="KFE71118.1"/>
    </source>
</evidence>
<evidence type="ECO:0000256" key="5">
    <source>
        <dbReference type="ARBA" id="ARBA00022777"/>
    </source>
</evidence>
<feature type="compositionally biased region" description="Low complexity" evidence="8">
    <location>
        <begin position="28"/>
        <end position="39"/>
    </location>
</feature>
<name>A0A085WTV5_9BACT</name>
<keyword evidence="3" id="KW-0808">Transferase</keyword>
<feature type="region of interest" description="Disordered" evidence="8">
    <location>
        <begin position="408"/>
        <end position="439"/>
    </location>
</feature>
<reference evidence="11 12" key="1">
    <citation type="submission" date="2014-04" db="EMBL/GenBank/DDBJ databases">
        <title>Genome assembly of Hyalangium minutum DSM 14724.</title>
        <authorList>
            <person name="Sharma G."/>
            <person name="Subramanian S."/>
        </authorList>
    </citation>
    <scope>NUCLEOTIDE SEQUENCE [LARGE SCALE GENOMIC DNA]</scope>
    <source>
        <strain evidence="11 12">DSM 14724</strain>
    </source>
</reference>
<dbReference type="PANTHER" id="PTHR43289:SF6">
    <property type="entry name" value="SERINE_THREONINE-PROTEIN KINASE NEKL-3"/>
    <property type="match status" value="1"/>
</dbReference>
<dbReference type="FunFam" id="1.10.510.10:FF:000021">
    <property type="entry name" value="Serine/threonine protein kinase"/>
    <property type="match status" value="1"/>
</dbReference>
<evidence type="ECO:0000259" key="10">
    <source>
        <dbReference type="PROSITE" id="PS50011"/>
    </source>
</evidence>
<feature type="transmembrane region" description="Helical" evidence="9">
    <location>
        <begin position="445"/>
        <end position="464"/>
    </location>
</feature>
<dbReference type="PROSITE" id="PS00107">
    <property type="entry name" value="PROTEIN_KINASE_ATP"/>
    <property type="match status" value="1"/>
</dbReference>
<dbReference type="InterPro" id="IPR017441">
    <property type="entry name" value="Protein_kinase_ATP_BS"/>
</dbReference>
<sequence>MWGEEPPSRGRSAPFAWGEEAPPRSPTADDSQAAAATAAMWGEEPPTRDPLIGMKLGEYELRSRIGVGGMGFVYDGIQPLIGKRVAVKVLRPELAQAPEQVARLLAEARAVNAIRHRGIIDIFGFGQVPDGRQYIVMEFLDGQPLDAYLAEKGRLPPTEALSILDEVLAALGAAHGAGVVHRDLKPSNIFLVREPGGTRYVKLLDFGLAKQGQSGAAARTAQTRTDMVVGTPEYMAPEQARGQAVGPMTDLYAMGVVTFEMVTGRLPFIGTSPVDLLMKHVDARPPRPSEFVPELPPALDAFILQMLTKDPEARPSSADALRQQLHRLRRTMLRPTRAQAAAAAQIAPARALTPTPAPAASAPSTEEVSAVVVISDSVKVPAVPAPPDPVSLAPMTGEQPVPVPMAAKAEEPVPRQATPPAPLPSPELSPAEKRAAGLTSPNKRVVPIAVAAAVLLGAVGVLLFRSRGTDTPVNTPPVVATPTGPVTPPPQPTQPNPTPPVTPPANPVATTPTEAITPPTPNPGTPVNPTPAPETTPTPQLPVDPTEASKPGTVKTTPRPGNTRSAAQQELLNSVDRLRRDMEGLIKSGQIKDASSARNMFDRIRKGAAAADSADDRRSVEFMMSNFERTYLNRK</sequence>
<gene>
    <name evidence="11" type="ORF">DB31_3248</name>
</gene>
<keyword evidence="9" id="KW-1133">Transmembrane helix</keyword>
<evidence type="ECO:0000256" key="2">
    <source>
        <dbReference type="ARBA" id="ARBA00022527"/>
    </source>
</evidence>
<dbReference type="Gene3D" id="1.10.510.10">
    <property type="entry name" value="Transferase(Phosphotransferase) domain 1"/>
    <property type="match status" value="1"/>
</dbReference>
<feature type="compositionally biased region" description="Polar residues" evidence="8">
    <location>
        <begin position="554"/>
        <end position="567"/>
    </location>
</feature>
<proteinExistence type="predicted"/>
<evidence type="ECO:0000256" key="8">
    <source>
        <dbReference type="SAM" id="MobiDB-lite"/>
    </source>
</evidence>
<comment type="caution">
    <text evidence="11">The sequence shown here is derived from an EMBL/GenBank/DDBJ whole genome shotgun (WGS) entry which is preliminary data.</text>
</comment>